<dbReference type="InterPro" id="IPR036465">
    <property type="entry name" value="vWFA_dom_sf"/>
</dbReference>
<feature type="compositionally biased region" description="Acidic residues" evidence="1">
    <location>
        <begin position="776"/>
        <end position="814"/>
    </location>
</feature>
<proteinExistence type="predicted"/>
<dbReference type="Pfam" id="PF15300">
    <property type="entry name" value="INT_SG_DDX_CT_C"/>
    <property type="match status" value="1"/>
</dbReference>
<evidence type="ECO:0000256" key="1">
    <source>
        <dbReference type="SAM" id="MobiDB-lite"/>
    </source>
</evidence>
<dbReference type="GO" id="GO:0032039">
    <property type="term" value="C:integrator complex"/>
    <property type="evidence" value="ECO:0007669"/>
    <property type="project" value="TreeGrafter"/>
</dbReference>
<dbReference type="PANTHER" id="PTHR12957:SF2">
    <property type="entry name" value="INTEGRATOR COMPLEX SUBUNIT 6"/>
    <property type="match status" value="1"/>
</dbReference>
<keyword evidence="5" id="KW-1185">Reference proteome</keyword>
<feature type="region of interest" description="Disordered" evidence="1">
    <location>
        <begin position="775"/>
        <end position="814"/>
    </location>
</feature>
<organism evidence="4">
    <name type="scientific">Trichuris suis</name>
    <name type="common">pig whipworm</name>
    <dbReference type="NCBI Taxonomy" id="68888"/>
    <lineage>
        <taxon>Eukaryota</taxon>
        <taxon>Metazoa</taxon>
        <taxon>Ecdysozoa</taxon>
        <taxon>Nematoda</taxon>
        <taxon>Enoplea</taxon>
        <taxon>Dorylaimia</taxon>
        <taxon>Trichinellida</taxon>
        <taxon>Trichuridae</taxon>
        <taxon>Trichuris</taxon>
    </lineage>
</organism>
<dbReference type="EMBL" id="KL363186">
    <property type="protein sequence ID" value="KFD57964.1"/>
    <property type="molecule type" value="Genomic_DNA"/>
</dbReference>
<dbReference type="GO" id="GO:0034472">
    <property type="term" value="P:snRNA 3'-end processing"/>
    <property type="evidence" value="ECO:0007669"/>
    <property type="project" value="TreeGrafter"/>
</dbReference>
<accession>A0A085NN07</accession>
<protein>
    <recommendedName>
        <fullName evidence="2">VWFA domain-containing protein</fullName>
    </recommendedName>
</protein>
<dbReference type="Pfam" id="PF25462">
    <property type="entry name" value="Beta-barrel_INTS6"/>
    <property type="match status" value="1"/>
</dbReference>
<dbReference type="SUPFAM" id="SSF53300">
    <property type="entry name" value="vWA-like"/>
    <property type="match status" value="1"/>
</dbReference>
<gene>
    <name evidence="3" type="ORF">M513_01197</name>
    <name evidence="4" type="ORF">M514_01197</name>
</gene>
<evidence type="ECO:0000259" key="2">
    <source>
        <dbReference type="PROSITE" id="PS50234"/>
    </source>
</evidence>
<dbReference type="InterPro" id="IPR051113">
    <property type="entry name" value="Integrator_subunit6"/>
</dbReference>
<dbReference type="AlphaFoldDB" id="A0A085NN07"/>
<dbReference type="InterPro" id="IPR029307">
    <property type="entry name" value="INT_SG_DDX_CT_C"/>
</dbReference>
<dbReference type="FunFam" id="3.40.50.410:FF:000010">
    <property type="entry name" value="Integrator complex subunit 6 like"/>
    <property type="match status" value="1"/>
</dbReference>
<dbReference type="CDD" id="cd00198">
    <property type="entry name" value="vWFA"/>
    <property type="match status" value="1"/>
</dbReference>
<feature type="domain" description="VWFA" evidence="2">
    <location>
        <begin position="3"/>
        <end position="224"/>
    </location>
</feature>
<dbReference type="PANTHER" id="PTHR12957">
    <property type="entry name" value="DEAD/H BOX POLYPEPTIDE 26/DICE1-RELATED"/>
    <property type="match status" value="1"/>
</dbReference>
<feature type="region of interest" description="Disordered" evidence="1">
    <location>
        <begin position="676"/>
        <end position="698"/>
    </location>
</feature>
<evidence type="ECO:0000313" key="4">
    <source>
        <dbReference type="EMBL" id="KFD70853.1"/>
    </source>
</evidence>
<dbReference type="PROSITE" id="PS50234">
    <property type="entry name" value="VWFA"/>
    <property type="match status" value="1"/>
</dbReference>
<dbReference type="Gene3D" id="3.40.50.410">
    <property type="entry name" value="von Willebrand factor, type A domain"/>
    <property type="match status" value="1"/>
</dbReference>
<evidence type="ECO:0000313" key="5">
    <source>
        <dbReference type="Proteomes" id="UP000030764"/>
    </source>
</evidence>
<dbReference type="InterPro" id="IPR002035">
    <property type="entry name" value="VWF_A"/>
</dbReference>
<dbReference type="Proteomes" id="UP000030764">
    <property type="component" value="Unassembled WGS sequence"/>
</dbReference>
<dbReference type="Proteomes" id="UP000030758">
    <property type="component" value="Unassembled WGS sequence"/>
</dbReference>
<sequence>MTIILFLVDTSASMNQMTSAGISLLDVSKNAIDTILKHRARDQNTRGIDRYMLLTFEDSPHNVKAGWKESQTVFMDELRTLSASGFTKLGSALSNAFHLLNINRLQSGIDNFGHGRYPHWLEPAVVIVFTDGNAITSSNGITDELDVPRSSAMGSELISEPFRWDQRIFAIVLRMSADLAPNQQETPGIIEPDDGPIDAMCDTTGGRSYRITSMRMLNQCLESLVLKLQTGVVLSFEKFGNDAVPSEQSLDCSLDGEDSDVQVELCNEEELKSPDSSISSTASWHKTRKMIYVPRVNPRGYAVSHWPIPENFWPDAMMTSLPTRTAVPIVKFSCRFQEPDLLTDFPFDKYELEPSPLTKYILDLKKPKHCWHTFLPGSSRYSDLGCPFGFLKASWSLCTVSLFVLPYDFPTLFSLIEELRKKLNGKPTAQWCLRFEEYVNSIPPYYMQPLKNAMQRIGFVRLVPEIPENFLNVSVLVYLSNVKGKAKEEFQQLCASVGQSGKESSESNILNIEAPSLPPQKENDDQTLSTLELTDDQDDVTLCLDSDDSQPTARENEITYPDTSVRVIPKNQLMHLIHQLRLSLGHPSECDYVTLPAAVDSPVVVEDQNAVPVASMGNYQEHLKRIAPPLRDIEPAPVRQQAFGNPFKVDKRMLVDETDIGSSFQVNGTANDKIAIRKDLSPSPPASPSSSDSVRKRGPLPEDYNFLLRRQEPSFGLPVLQQLPLEGYCLNCQCYMCSCVSSSCDMISSKEIDLTYEPADDYFDEKDMGELKVNEEFEEEEAEEEEEEQQQQEEQQEEEEGGGGEGEEEVAREEENYDMAEEYPHETYMGMNFGLEESEPEIDFLTSEPCSISNLEYDISESSLDDLSFEDEEELAETEYPSFRSSDISNSMYLIRKHLSMLIRRPGKDYSLIFDLIRGEEDVALRRDIICWAVQEAERFKRRNLLNALKTCISL</sequence>
<dbReference type="InterPro" id="IPR057413">
    <property type="entry name" value="Beta-barrel_INTS6"/>
</dbReference>
<name>A0A085NN07_9BILA</name>
<evidence type="ECO:0000313" key="3">
    <source>
        <dbReference type="EMBL" id="KFD57964.1"/>
    </source>
</evidence>
<reference evidence="4 5" key="1">
    <citation type="journal article" date="2014" name="Nat. Genet.">
        <title>Genome and transcriptome of the porcine whipworm Trichuris suis.</title>
        <authorList>
            <person name="Jex A.R."/>
            <person name="Nejsum P."/>
            <person name="Schwarz E.M."/>
            <person name="Hu L."/>
            <person name="Young N.D."/>
            <person name="Hall R.S."/>
            <person name="Korhonen P.K."/>
            <person name="Liao S."/>
            <person name="Thamsborg S."/>
            <person name="Xia J."/>
            <person name="Xu P."/>
            <person name="Wang S."/>
            <person name="Scheerlinck J.P."/>
            <person name="Hofmann A."/>
            <person name="Sternberg P.W."/>
            <person name="Wang J."/>
            <person name="Gasser R.B."/>
        </authorList>
    </citation>
    <scope>NUCLEOTIDE SEQUENCE [LARGE SCALE GENOMIC DNA]</scope>
    <source>
        <strain evidence="4">DCEP-RM93F</strain>
        <strain evidence="3">DCEP-RM93M</strain>
    </source>
</reference>
<dbReference type="EMBL" id="KL367485">
    <property type="protein sequence ID" value="KFD70853.1"/>
    <property type="molecule type" value="Genomic_DNA"/>
</dbReference>
<dbReference type="Pfam" id="PF13519">
    <property type="entry name" value="VWA_2"/>
    <property type="match status" value="1"/>
</dbReference>